<proteinExistence type="predicted"/>
<dbReference type="AlphaFoldDB" id="A0A382RPM5"/>
<gene>
    <name evidence="1" type="ORF">METZ01_LOCUS352507</name>
</gene>
<name>A0A382RPM5_9ZZZZ</name>
<protein>
    <submittedName>
        <fullName evidence="1">Uncharacterized protein</fullName>
    </submittedName>
</protein>
<reference evidence="1" key="1">
    <citation type="submission" date="2018-05" db="EMBL/GenBank/DDBJ databases">
        <authorList>
            <person name="Lanie J.A."/>
            <person name="Ng W.-L."/>
            <person name="Kazmierczak K.M."/>
            <person name="Andrzejewski T.M."/>
            <person name="Davidsen T.M."/>
            <person name="Wayne K.J."/>
            <person name="Tettelin H."/>
            <person name="Glass J.I."/>
            <person name="Rusch D."/>
            <person name="Podicherti R."/>
            <person name="Tsui H.-C.T."/>
            <person name="Winkler M.E."/>
        </authorList>
    </citation>
    <scope>NUCLEOTIDE SEQUENCE</scope>
</reference>
<dbReference type="EMBL" id="UINC01123284">
    <property type="protein sequence ID" value="SVC99653.1"/>
    <property type="molecule type" value="Genomic_DNA"/>
</dbReference>
<accession>A0A382RPM5</accession>
<feature type="non-terminal residue" evidence="1">
    <location>
        <position position="32"/>
    </location>
</feature>
<sequence>MALRQICQWSFNPTIETELPEGTPPYIENDAP</sequence>
<organism evidence="1">
    <name type="scientific">marine metagenome</name>
    <dbReference type="NCBI Taxonomy" id="408172"/>
    <lineage>
        <taxon>unclassified sequences</taxon>
        <taxon>metagenomes</taxon>
        <taxon>ecological metagenomes</taxon>
    </lineage>
</organism>
<evidence type="ECO:0000313" key="1">
    <source>
        <dbReference type="EMBL" id="SVC99653.1"/>
    </source>
</evidence>